<dbReference type="Pfam" id="PF13474">
    <property type="entry name" value="SnoaL_3"/>
    <property type="match status" value="1"/>
</dbReference>
<dbReference type="AlphaFoldDB" id="A0A2N0VMK1"/>
<reference evidence="2 3" key="1">
    <citation type="submission" date="2017-11" db="EMBL/GenBank/DDBJ databases">
        <title>Rhodohalobacter 15182 sp. nov., isolated from a salt lake.</title>
        <authorList>
            <person name="Han S."/>
        </authorList>
    </citation>
    <scope>NUCLEOTIDE SEQUENCE [LARGE SCALE GENOMIC DNA]</scope>
    <source>
        <strain evidence="2 3">15182</strain>
    </source>
</reference>
<dbReference type="Proteomes" id="UP000233398">
    <property type="component" value="Unassembled WGS sequence"/>
</dbReference>
<keyword evidence="3" id="KW-1185">Reference proteome</keyword>
<accession>A0A2N0VMK1</accession>
<evidence type="ECO:0000313" key="3">
    <source>
        <dbReference type="Proteomes" id="UP000233398"/>
    </source>
</evidence>
<dbReference type="InterPro" id="IPR037401">
    <property type="entry name" value="SnoaL-like"/>
</dbReference>
<evidence type="ECO:0000259" key="1">
    <source>
        <dbReference type="Pfam" id="PF13474"/>
    </source>
</evidence>
<dbReference type="RefSeq" id="WP_101072947.1">
    <property type="nucleotide sequence ID" value="NZ_PISP01000001.1"/>
</dbReference>
<proteinExistence type="predicted"/>
<sequence length="173" mass="19579">MKPLNIIPLILIAGLIFGCESTTSSTEDTEDPSPEDVLKKEYQDEQAEILQTWDEIVESVEEGDIDKLISFHGYGPKFTEFKQGAPRNGEEQNEAFERGVFGSVTEVVKMDANEMKIAVYYENVAIVTFHSDFHLMFGEDLAVINEQETLVFVKTENGEWKIVHEHHAPLNAE</sequence>
<protein>
    <recommendedName>
        <fullName evidence="1">SnoaL-like domain-containing protein</fullName>
    </recommendedName>
</protein>
<name>A0A2N0VMK1_9BACT</name>
<comment type="caution">
    <text evidence="2">The sequence shown here is derived from an EMBL/GenBank/DDBJ whole genome shotgun (WGS) entry which is preliminary data.</text>
</comment>
<dbReference type="InterPro" id="IPR032710">
    <property type="entry name" value="NTF2-like_dom_sf"/>
</dbReference>
<dbReference type="EMBL" id="PISP01000001">
    <property type="protein sequence ID" value="PKD45374.1"/>
    <property type="molecule type" value="Genomic_DNA"/>
</dbReference>
<evidence type="ECO:0000313" key="2">
    <source>
        <dbReference type="EMBL" id="PKD45374.1"/>
    </source>
</evidence>
<feature type="domain" description="SnoaL-like" evidence="1">
    <location>
        <begin position="49"/>
        <end position="167"/>
    </location>
</feature>
<dbReference type="OrthoDB" id="1177502at2"/>
<gene>
    <name evidence="2" type="ORF">CWD77_05175</name>
</gene>
<dbReference type="PROSITE" id="PS51257">
    <property type="entry name" value="PROKAR_LIPOPROTEIN"/>
    <property type="match status" value="1"/>
</dbReference>
<organism evidence="2 3">
    <name type="scientific">Rhodohalobacter barkolensis</name>
    <dbReference type="NCBI Taxonomy" id="2053187"/>
    <lineage>
        <taxon>Bacteria</taxon>
        <taxon>Pseudomonadati</taxon>
        <taxon>Balneolota</taxon>
        <taxon>Balneolia</taxon>
        <taxon>Balneolales</taxon>
        <taxon>Balneolaceae</taxon>
        <taxon>Rhodohalobacter</taxon>
    </lineage>
</organism>
<dbReference type="SUPFAM" id="SSF54427">
    <property type="entry name" value="NTF2-like"/>
    <property type="match status" value="1"/>
</dbReference>
<dbReference type="Gene3D" id="3.10.450.50">
    <property type="match status" value="1"/>
</dbReference>